<name>A0A9J6GVC9_HAELO</name>
<dbReference type="AlphaFoldDB" id="A0A9J6GVC9"/>
<evidence type="ECO:0000313" key="2">
    <source>
        <dbReference type="EMBL" id="KAH9379171.1"/>
    </source>
</evidence>
<feature type="coiled-coil region" evidence="1">
    <location>
        <begin position="20"/>
        <end position="73"/>
    </location>
</feature>
<keyword evidence="1" id="KW-0175">Coiled coil</keyword>
<protein>
    <submittedName>
        <fullName evidence="2">Uncharacterized protein</fullName>
    </submittedName>
</protein>
<accession>A0A9J6GVC9</accession>
<organism evidence="2 3">
    <name type="scientific">Haemaphysalis longicornis</name>
    <name type="common">Bush tick</name>
    <dbReference type="NCBI Taxonomy" id="44386"/>
    <lineage>
        <taxon>Eukaryota</taxon>
        <taxon>Metazoa</taxon>
        <taxon>Ecdysozoa</taxon>
        <taxon>Arthropoda</taxon>
        <taxon>Chelicerata</taxon>
        <taxon>Arachnida</taxon>
        <taxon>Acari</taxon>
        <taxon>Parasitiformes</taxon>
        <taxon>Ixodida</taxon>
        <taxon>Ixodoidea</taxon>
        <taxon>Ixodidae</taxon>
        <taxon>Haemaphysalinae</taxon>
        <taxon>Haemaphysalis</taxon>
    </lineage>
</organism>
<dbReference type="OMA" id="NDVACKN"/>
<reference evidence="2 3" key="1">
    <citation type="journal article" date="2020" name="Cell">
        <title>Large-Scale Comparative Analyses of Tick Genomes Elucidate Their Genetic Diversity and Vector Capacities.</title>
        <authorList>
            <consortium name="Tick Genome and Microbiome Consortium (TIGMIC)"/>
            <person name="Jia N."/>
            <person name="Wang J."/>
            <person name="Shi W."/>
            <person name="Du L."/>
            <person name="Sun Y."/>
            <person name="Zhan W."/>
            <person name="Jiang J.F."/>
            <person name="Wang Q."/>
            <person name="Zhang B."/>
            <person name="Ji P."/>
            <person name="Bell-Sakyi L."/>
            <person name="Cui X.M."/>
            <person name="Yuan T.T."/>
            <person name="Jiang B.G."/>
            <person name="Yang W.F."/>
            <person name="Lam T.T."/>
            <person name="Chang Q.C."/>
            <person name="Ding S.J."/>
            <person name="Wang X.J."/>
            <person name="Zhu J.G."/>
            <person name="Ruan X.D."/>
            <person name="Zhao L."/>
            <person name="Wei J.T."/>
            <person name="Ye R.Z."/>
            <person name="Que T.C."/>
            <person name="Du C.H."/>
            <person name="Zhou Y.H."/>
            <person name="Cheng J.X."/>
            <person name="Dai P.F."/>
            <person name="Guo W.B."/>
            <person name="Han X.H."/>
            <person name="Huang E.J."/>
            <person name="Li L.F."/>
            <person name="Wei W."/>
            <person name="Gao Y.C."/>
            <person name="Liu J.Z."/>
            <person name="Shao H.Z."/>
            <person name="Wang X."/>
            <person name="Wang C.C."/>
            <person name="Yang T.C."/>
            <person name="Huo Q.B."/>
            <person name="Li W."/>
            <person name="Chen H.Y."/>
            <person name="Chen S.E."/>
            <person name="Zhou L.G."/>
            <person name="Ni X.B."/>
            <person name="Tian J.H."/>
            <person name="Sheng Y."/>
            <person name="Liu T."/>
            <person name="Pan Y.S."/>
            <person name="Xia L.Y."/>
            <person name="Li J."/>
            <person name="Zhao F."/>
            <person name="Cao W.C."/>
        </authorList>
    </citation>
    <scope>NUCLEOTIDE SEQUENCE [LARGE SCALE GENOMIC DNA]</scope>
    <source>
        <strain evidence="2">HaeL-2018</strain>
    </source>
</reference>
<keyword evidence="3" id="KW-1185">Reference proteome</keyword>
<dbReference type="Proteomes" id="UP000821853">
    <property type="component" value="Unassembled WGS sequence"/>
</dbReference>
<comment type="caution">
    <text evidence="2">The sequence shown here is derived from an EMBL/GenBank/DDBJ whole genome shotgun (WGS) entry which is preliminary data.</text>
</comment>
<evidence type="ECO:0000313" key="3">
    <source>
        <dbReference type="Proteomes" id="UP000821853"/>
    </source>
</evidence>
<evidence type="ECO:0000256" key="1">
    <source>
        <dbReference type="SAM" id="Coils"/>
    </source>
</evidence>
<sequence>MLQSTVEKLERSVDLMSSKYDEILDHMRKQEKEIATLRKRVHGIEIREQNFGADQVLQEIDDLEWQSRKLNLEFHGIPVSEDEDLLFKVNDVACKN</sequence>
<dbReference type="VEuPathDB" id="VectorBase:HLOH_041064"/>
<proteinExistence type="predicted"/>
<dbReference type="EMBL" id="JABSTR010000009">
    <property type="protein sequence ID" value="KAH9379171.1"/>
    <property type="molecule type" value="Genomic_DNA"/>
</dbReference>
<dbReference type="OrthoDB" id="10513479at2759"/>
<gene>
    <name evidence="2" type="ORF">HPB48_011030</name>
</gene>